<keyword evidence="4" id="KW-1185">Reference proteome</keyword>
<organism evidence="3 4">
    <name type="scientific">Colletotrichum higginsianum (strain IMI 349063)</name>
    <name type="common">Crucifer anthracnose fungus</name>
    <dbReference type="NCBI Taxonomy" id="759273"/>
    <lineage>
        <taxon>Eukaryota</taxon>
        <taxon>Fungi</taxon>
        <taxon>Dikarya</taxon>
        <taxon>Ascomycota</taxon>
        <taxon>Pezizomycotina</taxon>
        <taxon>Sordariomycetes</taxon>
        <taxon>Hypocreomycetidae</taxon>
        <taxon>Glomerellales</taxon>
        <taxon>Glomerellaceae</taxon>
        <taxon>Colletotrichum</taxon>
        <taxon>Colletotrichum destructivum species complex</taxon>
    </lineage>
</organism>
<keyword evidence="2" id="KW-0812">Transmembrane</keyword>
<dbReference type="VEuPathDB" id="FungiDB:CH63R_05845"/>
<dbReference type="GeneID" id="28864927"/>
<feature type="compositionally biased region" description="Polar residues" evidence="1">
    <location>
        <begin position="1"/>
        <end position="13"/>
    </location>
</feature>
<dbReference type="KEGG" id="chig:CH63R_05845"/>
<dbReference type="RefSeq" id="XP_018158670.1">
    <property type="nucleotide sequence ID" value="XM_018300820.1"/>
</dbReference>
<reference evidence="4" key="1">
    <citation type="journal article" date="2017" name="BMC Genomics">
        <title>Gapless genome assembly of Colletotrichum higginsianum reveals chromosome structure and association of transposable elements with secondary metabolite gene clusters.</title>
        <authorList>
            <person name="Dallery J.-F."/>
            <person name="Lapalu N."/>
            <person name="Zampounis A."/>
            <person name="Pigne S."/>
            <person name="Luyten I."/>
            <person name="Amselem J."/>
            <person name="Wittenberg A.H.J."/>
            <person name="Zhou S."/>
            <person name="de Queiroz M.V."/>
            <person name="Robin G.P."/>
            <person name="Auger A."/>
            <person name="Hainaut M."/>
            <person name="Henrissat B."/>
            <person name="Kim K.-T."/>
            <person name="Lee Y.-H."/>
            <person name="Lespinet O."/>
            <person name="Schwartz D.C."/>
            <person name="Thon M.R."/>
            <person name="O'Connell R.J."/>
        </authorList>
    </citation>
    <scope>NUCLEOTIDE SEQUENCE [LARGE SCALE GENOMIC DNA]</scope>
    <source>
        <strain evidence="4">IMI 349063</strain>
    </source>
</reference>
<accession>A0A1B7YDI9</accession>
<dbReference type="Proteomes" id="UP000092177">
    <property type="component" value="Chromosome 4"/>
</dbReference>
<feature type="transmembrane region" description="Helical" evidence="2">
    <location>
        <begin position="398"/>
        <end position="419"/>
    </location>
</feature>
<name>A0A1B7YDI9_COLHI</name>
<sequence>MSPSKHGQGSQATRQRRQGAANISQRSIPSATKPSTAKTIMAEDMKELEGFLPNRLPLQWSLPESQLTDDFFAKHYTAIVSNVMLHVGDMFRVGDIPPQGSIWTIDAGRKDGDLESIVRPIARPSPSDPNPWDDLMACSTKRPAVMLAVFMEIYSRQLFSVQLFGADDKQRQTLMRQDEQFIGHEGFRRSKLRATTVRMFLAETQGLPPHFWAHVDQFASRVFKLLHPALTWVRMTWPKNGNNPSIRSVFQRIHQDTAYAAWFAVNVRMSPAVLEFDWRLPGERYLPDQAELYPEVYRKHQREVMERERNKTLTGGVSRRGRDDRKPPKRTARVMISVVPRVQRLTLIAGAEGEKPLGFHKTTLLPPQVVYYQGLDNDQDDAAQFRQGPPKHLSRRNLLMRALYILSIICFVISIVLLAGRLPWFRIFRYGVAVCQAALGGSQLPPSRTSV</sequence>
<keyword evidence="2" id="KW-0472">Membrane</keyword>
<feature type="region of interest" description="Disordered" evidence="1">
    <location>
        <begin position="307"/>
        <end position="330"/>
    </location>
</feature>
<feature type="region of interest" description="Disordered" evidence="1">
    <location>
        <begin position="1"/>
        <end position="37"/>
    </location>
</feature>
<evidence type="ECO:0000313" key="3">
    <source>
        <dbReference type="EMBL" id="OBR10153.1"/>
    </source>
</evidence>
<protein>
    <submittedName>
        <fullName evidence="3">Uncharacterized protein</fullName>
    </submittedName>
</protein>
<comment type="caution">
    <text evidence="3">The sequence shown here is derived from an EMBL/GenBank/DDBJ whole genome shotgun (WGS) entry which is preliminary data.</text>
</comment>
<proteinExistence type="predicted"/>
<evidence type="ECO:0000256" key="2">
    <source>
        <dbReference type="SAM" id="Phobius"/>
    </source>
</evidence>
<evidence type="ECO:0000313" key="4">
    <source>
        <dbReference type="Proteomes" id="UP000092177"/>
    </source>
</evidence>
<gene>
    <name evidence="3" type="ORF">CH63R_05845</name>
</gene>
<dbReference type="EMBL" id="LTAN01000004">
    <property type="protein sequence ID" value="OBR10153.1"/>
    <property type="molecule type" value="Genomic_DNA"/>
</dbReference>
<feature type="compositionally biased region" description="Polar residues" evidence="1">
    <location>
        <begin position="21"/>
        <end position="37"/>
    </location>
</feature>
<dbReference type="OrthoDB" id="4749307at2759"/>
<dbReference type="AlphaFoldDB" id="A0A1B7YDI9"/>
<evidence type="ECO:0000256" key="1">
    <source>
        <dbReference type="SAM" id="MobiDB-lite"/>
    </source>
</evidence>
<keyword evidence="2" id="KW-1133">Transmembrane helix</keyword>